<protein>
    <recommendedName>
        <fullName evidence="3">Protein kinase domain-containing protein</fullName>
    </recommendedName>
</protein>
<dbReference type="Proteomes" id="UP000722459">
    <property type="component" value="Unassembled WGS sequence"/>
</dbReference>
<reference evidence="1" key="1">
    <citation type="journal article" date="2021" name="ISME J.">
        <title>Mercury methylation by metabolically versatile and cosmopolitan marine bacteria.</title>
        <authorList>
            <person name="Lin H."/>
            <person name="Ascher D.B."/>
            <person name="Myung Y."/>
            <person name="Lamborg C.H."/>
            <person name="Hallam S.J."/>
            <person name="Gionfriddo C.M."/>
            <person name="Holt K.E."/>
            <person name="Moreau J.W."/>
        </authorList>
    </citation>
    <scope>NUCLEOTIDE SEQUENCE</scope>
    <source>
        <strain evidence="1">SI075_bin30</strain>
    </source>
</reference>
<sequence>MKYTKINKIAKGWSSYIWIIKDTNGKAYVQKEVREKSNRKNLAEREGGMLSLANGVGIGPKVKEVNFEKNFVVMEYIKGPKFLDFVMSDEFNKTNKKELYNFVKELIRQCLLLDGIGLRHTQLQVGKNILVTKRKGKIFPVIIDFEKASIDYKKKKEKNFGQITSFLFYNPNGAVAKKIRKKLNIRL</sequence>
<evidence type="ECO:0000313" key="2">
    <source>
        <dbReference type="Proteomes" id="UP000722459"/>
    </source>
</evidence>
<dbReference type="InterPro" id="IPR011009">
    <property type="entry name" value="Kinase-like_dom_sf"/>
</dbReference>
<organism evidence="1 2">
    <name type="scientific">Candidatus Iainarchaeum sp</name>
    <dbReference type="NCBI Taxonomy" id="3101447"/>
    <lineage>
        <taxon>Archaea</taxon>
        <taxon>Candidatus Iainarchaeota</taxon>
        <taxon>Candidatus Iainarchaeia</taxon>
        <taxon>Candidatus Iainarchaeales</taxon>
        <taxon>Candidatus Iainarchaeaceae</taxon>
        <taxon>Candidatus Iainarchaeum</taxon>
    </lineage>
</organism>
<comment type="caution">
    <text evidence="1">The sequence shown here is derived from an EMBL/GenBank/DDBJ whole genome shotgun (WGS) entry which is preliminary data.</text>
</comment>
<evidence type="ECO:0000313" key="1">
    <source>
        <dbReference type="EMBL" id="MBT4870937.1"/>
    </source>
</evidence>
<evidence type="ECO:0008006" key="3">
    <source>
        <dbReference type="Google" id="ProtNLM"/>
    </source>
</evidence>
<proteinExistence type="predicted"/>
<name>A0A8T5GGV9_9ARCH</name>
<gene>
    <name evidence="1" type="ORF">HON47_05155</name>
</gene>
<dbReference type="AlphaFoldDB" id="A0A8T5GGV9"/>
<accession>A0A8T5GGV9</accession>
<dbReference type="Gene3D" id="1.10.510.10">
    <property type="entry name" value="Transferase(Phosphotransferase) domain 1"/>
    <property type="match status" value="1"/>
</dbReference>
<dbReference type="EMBL" id="JABJNZ010000064">
    <property type="protein sequence ID" value="MBT4870937.1"/>
    <property type="molecule type" value="Genomic_DNA"/>
</dbReference>
<dbReference type="Pfam" id="PF06293">
    <property type="entry name" value="Kdo"/>
    <property type="match status" value="1"/>
</dbReference>
<dbReference type="SUPFAM" id="SSF56112">
    <property type="entry name" value="Protein kinase-like (PK-like)"/>
    <property type="match status" value="1"/>
</dbReference>